<dbReference type="InterPro" id="IPR029068">
    <property type="entry name" value="Glyas_Bleomycin-R_OHBP_Dase"/>
</dbReference>
<dbReference type="Gene3D" id="3.10.180.10">
    <property type="entry name" value="2,3-Dihydroxybiphenyl 1,2-Dioxygenase, domain 1"/>
    <property type="match status" value="1"/>
</dbReference>
<organism evidence="2 3">
    <name type="scientific">Aquimarina atlantica</name>
    <dbReference type="NCBI Taxonomy" id="1317122"/>
    <lineage>
        <taxon>Bacteria</taxon>
        <taxon>Pseudomonadati</taxon>
        <taxon>Bacteroidota</taxon>
        <taxon>Flavobacteriia</taxon>
        <taxon>Flavobacteriales</taxon>
        <taxon>Flavobacteriaceae</taxon>
        <taxon>Aquimarina</taxon>
    </lineage>
</organism>
<feature type="domain" description="VOC" evidence="1">
    <location>
        <begin position="2"/>
        <end position="118"/>
    </location>
</feature>
<sequence length="133" mass="15751">MKIKRTGIILYVKKYEESIVFYKTILELPILFQNNELTCFDLHGTYLMVEKEDREDYLKMTEINAKAFSCIRINVDDVQRVANDLKKKGVAVDYQEHHWGKVAKFYDPDSNLIAFKDEETFAKQIEEYILKSK</sequence>
<dbReference type="STRING" id="1317122.ATO12_21990"/>
<accession>A0A023BS38</accession>
<evidence type="ECO:0000313" key="2">
    <source>
        <dbReference type="EMBL" id="EZH72805.1"/>
    </source>
</evidence>
<dbReference type="InterPro" id="IPR025870">
    <property type="entry name" value="Glyoxalase-like_dom"/>
</dbReference>
<dbReference type="Proteomes" id="UP000023541">
    <property type="component" value="Unassembled WGS sequence"/>
</dbReference>
<dbReference type="eggNOG" id="COG0346">
    <property type="taxonomic scope" value="Bacteria"/>
</dbReference>
<dbReference type="SUPFAM" id="SSF54593">
    <property type="entry name" value="Glyoxalase/Bleomycin resistance protein/Dihydroxybiphenyl dioxygenase"/>
    <property type="match status" value="1"/>
</dbReference>
<dbReference type="PROSITE" id="PS51819">
    <property type="entry name" value="VOC"/>
    <property type="match status" value="1"/>
</dbReference>
<dbReference type="InterPro" id="IPR037523">
    <property type="entry name" value="VOC_core"/>
</dbReference>
<dbReference type="RefSeq" id="WP_034244162.1">
    <property type="nucleotide sequence ID" value="NZ_AQRA01000007.1"/>
</dbReference>
<protein>
    <recommendedName>
        <fullName evidence="1">VOC domain-containing protein</fullName>
    </recommendedName>
</protein>
<gene>
    <name evidence="2" type="ORF">ATO12_21990</name>
</gene>
<dbReference type="Pfam" id="PF12681">
    <property type="entry name" value="Glyoxalase_2"/>
    <property type="match status" value="1"/>
</dbReference>
<comment type="caution">
    <text evidence="2">The sequence shown here is derived from an EMBL/GenBank/DDBJ whole genome shotgun (WGS) entry which is preliminary data.</text>
</comment>
<keyword evidence="3" id="KW-1185">Reference proteome</keyword>
<evidence type="ECO:0000259" key="1">
    <source>
        <dbReference type="PROSITE" id="PS51819"/>
    </source>
</evidence>
<name>A0A023BS38_9FLAO</name>
<dbReference type="EMBL" id="AQRA01000007">
    <property type="protein sequence ID" value="EZH72805.1"/>
    <property type="molecule type" value="Genomic_DNA"/>
</dbReference>
<reference evidence="2 3" key="1">
    <citation type="submission" date="2014-04" db="EMBL/GenBank/DDBJ databases">
        <title>Aquimarina sp. 22II-S11-z7 Genome Sequencing.</title>
        <authorList>
            <person name="Lai Q."/>
        </authorList>
    </citation>
    <scope>NUCLEOTIDE SEQUENCE [LARGE SCALE GENOMIC DNA]</scope>
    <source>
        <strain evidence="2 3">22II-S11-z7</strain>
    </source>
</reference>
<proteinExistence type="predicted"/>
<evidence type="ECO:0000313" key="3">
    <source>
        <dbReference type="Proteomes" id="UP000023541"/>
    </source>
</evidence>
<dbReference type="AlphaFoldDB" id="A0A023BS38"/>